<dbReference type="Proteomes" id="UP000001396">
    <property type="component" value="Unassembled WGS sequence"/>
</dbReference>
<dbReference type="GO" id="GO:0005524">
    <property type="term" value="F:ATP binding"/>
    <property type="evidence" value="ECO:0007669"/>
    <property type="project" value="UniProtKB-KW"/>
</dbReference>
<reference evidence="8 9" key="1">
    <citation type="journal article" date="2011" name="Genome Res.">
        <title>Phylogeny-wide analysis of social amoeba genomes highlights ancient origins for complex intercellular communication.</title>
        <authorList>
            <person name="Heidel A.J."/>
            <person name="Lawal H.M."/>
            <person name="Felder M."/>
            <person name="Schilde C."/>
            <person name="Helps N.R."/>
            <person name="Tunggal B."/>
            <person name="Rivero F."/>
            <person name="John U."/>
            <person name="Schleicher M."/>
            <person name="Eichinger L."/>
            <person name="Platzer M."/>
            <person name="Noegel A.A."/>
            <person name="Schaap P."/>
            <person name="Gloeckner G."/>
        </authorList>
    </citation>
    <scope>NUCLEOTIDE SEQUENCE [LARGE SCALE GENOMIC DNA]</scope>
    <source>
        <strain evidence="9">ATCC 26659 / Pp 5 / PN500</strain>
    </source>
</reference>
<protein>
    <submittedName>
        <fullName evidence="8">4-coumarate-CoA ligase</fullName>
    </submittedName>
</protein>
<evidence type="ECO:0000259" key="6">
    <source>
        <dbReference type="Pfam" id="PF00501"/>
    </source>
</evidence>
<evidence type="ECO:0000256" key="3">
    <source>
        <dbReference type="ARBA" id="ARBA00022741"/>
    </source>
</evidence>
<dbReference type="Pfam" id="PF13193">
    <property type="entry name" value="AMP-binding_C"/>
    <property type="match status" value="1"/>
</dbReference>
<dbReference type="EMBL" id="ADBJ01000044">
    <property type="protein sequence ID" value="EFA76796.1"/>
    <property type="molecule type" value="Genomic_DNA"/>
</dbReference>
<keyword evidence="2 8" id="KW-0436">Ligase</keyword>
<dbReference type="PROSITE" id="PS00455">
    <property type="entry name" value="AMP_BINDING"/>
    <property type="match status" value="1"/>
</dbReference>
<dbReference type="InterPro" id="IPR020845">
    <property type="entry name" value="AMP-binding_CS"/>
</dbReference>
<evidence type="ECO:0000256" key="4">
    <source>
        <dbReference type="ARBA" id="ARBA00022840"/>
    </source>
</evidence>
<sequence>MIKVENFELNSDKYFYSTFPEISIPDQSLTSYLLPYLQRHGKKTITIDGVTGREYSGLEIKSNIEKVASFLTKLGLKKGDVVGVILQNVPEYLMIFHGILLIGCVASTITGDYQIEEIKKTIGTVNPKLLITQSIFQDKIAGITKEIPSIQNVVVVGDVIPNTIPFQTALDTPINYPNVKINSYEDLAVLPFSSGTTGLPKGVMLTHRNLLSNMLQIQAVESPTYTYNEVVIGVIPYFHIYGMIFFLCVCVKAGISSVSLPRFDALSFLKLIEKYKVTITFIAPPVAILFAKSPVVDKFDISSLRVLFSGAAPLSVSVENAIKQRFGGRIHIKQAYGLSEASPAIVITPYGANKPGTSGMLLPNQVLKIQDIATGEIKGAGELGEICVRGPNIMKGYFNNPKATAEMIDADRFLHTGDVGRIDKDGYLYIEDRVKELIKYKGFQVAPAELEGLLLKHEKISDVGVIGIADEVSGELPRAYVVKQANQQVTVEEIQTWLNGQIAHYKRLRGGIIFIDQIPRSSSGKILRRELKAKVLSLEQSKL</sequence>
<dbReference type="Pfam" id="PF00501">
    <property type="entry name" value="AMP-binding"/>
    <property type="match status" value="1"/>
</dbReference>
<keyword evidence="9" id="KW-1185">Reference proteome</keyword>
<gene>
    <name evidence="8" type="primary">4cl1</name>
    <name evidence="8" type="ORF">PPL_09547</name>
</gene>
<evidence type="ECO:0000256" key="1">
    <source>
        <dbReference type="ARBA" id="ARBA00006432"/>
    </source>
</evidence>
<evidence type="ECO:0000313" key="8">
    <source>
        <dbReference type="EMBL" id="EFA76796.1"/>
    </source>
</evidence>
<proteinExistence type="inferred from homology"/>
<dbReference type="RefSeq" id="XP_020428928.1">
    <property type="nucleotide sequence ID" value="XM_020580341.1"/>
</dbReference>
<comment type="function">
    <text evidence="5">Carboxylate--CoA ligase that may use 4-coumarate as substrate. Follows a two-step reaction mechanism, wherein the carboxylate substrate first undergoes adenylation by ATP, followed by a thioesterification in the presence of CoA to yield the final CoA thioester.</text>
</comment>
<dbReference type="InterPro" id="IPR000873">
    <property type="entry name" value="AMP-dep_synth/lig_dom"/>
</dbReference>
<dbReference type="FunFam" id="3.40.50.12780:FF:000003">
    <property type="entry name" value="Long-chain-fatty-acid--CoA ligase FadD"/>
    <property type="match status" value="1"/>
</dbReference>
<dbReference type="GO" id="GO:0016405">
    <property type="term" value="F:CoA-ligase activity"/>
    <property type="evidence" value="ECO:0007669"/>
    <property type="project" value="TreeGrafter"/>
</dbReference>
<comment type="caution">
    <text evidence="8">The sequence shown here is derived from an EMBL/GenBank/DDBJ whole genome shotgun (WGS) entry which is preliminary data.</text>
</comment>
<dbReference type="InterPro" id="IPR042099">
    <property type="entry name" value="ANL_N_sf"/>
</dbReference>
<dbReference type="Gene3D" id="3.40.50.12780">
    <property type="entry name" value="N-terminal domain of ligase-like"/>
    <property type="match status" value="1"/>
</dbReference>
<dbReference type="OMA" id="PNSSFWY"/>
<dbReference type="InterPro" id="IPR025110">
    <property type="entry name" value="AMP-bd_C"/>
</dbReference>
<keyword evidence="4" id="KW-0067">ATP-binding</keyword>
<comment type="similarity">
    <text evidence="1">Belongs to the ATP-dependent AMP-binding enzyme family.</text>
</comment>
<organism evidence="8 9">
    <name type="scientific">Heterostelium pallidum (strain ATCC 26659 / Pp 5 / PN500)</name>
    <name type="common">Cellular slime mold</name>
    <name type="synonym">Polysphondylium pallidum</name>
    <dbReference type="NCBI Taxonomy" id="670386"/>
    <lineage>
        <taxon>Eukaryota</taxon>
        <taxon>Amoebozoa</taxon>
        <taxon>Evosea</taxon>
        <taxon>Eumycetozoa</taxon>
        <taxon>Dictyostelia</taxon>
        <taxon>Acytosteliales</taxon>
        <taxon>Acytosteliaceae</taxon>
        <taxon>Heterostelium</taxon>
    </lineage>
</organism>
<keyword evidence="3" id="KW-0547">Nucleotide-binding</keyword>
<accession>D3BND6</accession>
<dbReference type="InParanoid" id="D3BND6"/>
<evidence type="ECO:0000313" key="9">
    <source>
        <dbReference type="Proteomes" id="UP000001396"/>
    </source>
</evidence>
<dbReference type="InterPro" id="IPR045851">
    <property type="entry name" value="AMP-bd_C_sf"/>
</dbReference>
<evidence type="ECO:0000256" key="5">
    <source>
        <dbReference type="ARBA" id="ARBA00060247"/>
    </source>
</evidence>
<dbReference type="PANTHER" id="PTHR24096">
    <property type="entry name" value="LONG-CHAIN-FATTY-ACID--COA LIGASE"/>
    <property type="match status" value="1"/>
</dbReference>
<evidence type="ECO:0000256" key="2">
    <source>
        <dbReference type="ARBA" id="ARBA00022598"/>
    </source>
</evidence>
<feature type="domain" description="AMP-dependent synthetase/ligase" evidence="6">
    <location>
        <begin position="38"/>
        <end position="398"/>
    </location>
</feature>
<dbReference type="SUPFAM" id="SSF56801">
    <property type="entry name" value="Acetyl-CoA synthetase-like"/>
    <property type="match status" value="1"/>
</dbReference>
<dbReference type="CDD" id="cd05911">
    <property type="entry name" value="Firefly_Luc_like"/>
    <property type="match status" value="1"/>
</dbReference>
<dbReference type="Gene3D" id="3.30.300.30">
    <property type="match status" value="1"/>
</dbReference>
<evidence type="ECO:0000259" key="7">
    <source>
        <dbReference type="Pfam" id="PF13193"/>
    </source>
</evidence>
<dbReference type="STRING" id="670386.D3BND6"/>
<dbReference type="PANTHER" id="PTHR24096:SF149">
    <property type="entry name" value="AMP-BINDING DOMAIN-CONTAINING PROTEIN-RELATED"/>
    <property type="match status" value="1"/>
</dbReference>
<feature type="domain" description="AMP-binding enzyme C-terminal" evidence="7">
    <location>
        <begin position="449"/>
        <end position="525"/>
    </location>
</feature>
<dbReference type="AlphaFoldDB" id="D3BND6"/>
<name>D3BND6_HETP5</name>
<dbReference type="FunFam" id="3.30.300.30:FF:000007">
    <property type="entry name" value="4-coumarate--CoA ligase 2"/>
    <property type="match status" value="1"/>
</dbReference>
<dbReference type="GeneID" id="31365022"/>
<dbReference type="FunCoup" id="D3BND6">
    <property type="interactions" value="92"/>
</dbReference>